<proteinExistence type="predicted"/>
<reference evidence="1" key="1">
    <citation type="submission" date="2017-02" db="UniProtKB">
        <authorList>
            <consortium name="WormBaseParasite"/>
        </authorList>
    </citation>
    <scope>IDENTIFICATION</scope>
</reference>
<protein>
    <submittedName>
        <fullName evidence="1">Secreted protein</fullName>
    </submittedName>
</protein>
<sequence>LVIWIEADFFSCATVFVDRPNQPIGRSVGGDPLQPASWKGPQIHMGDCGPGRSGGSCDRMEASGQRECFVRVCLCYMFVRVFACHVLVAVCPRQSLSFPLYVPVRPRLNTSVRVLSCPRLSVRTHLCVLSVHVLLGASAQTSTCSPVLYMSVSVCQSVCLCTVHVCSCLSVCVRLSVCLQDCWRVSTLPFFLSVFLKC</sequence>
<accession>A0A0N4X8B7</accession>
<dbReference type="WBParaSite" id="HPLM_0002060901-mRNA-1">
    <property type="protein sequence ID" value="HPLM_0002060901-mRNA-1"/>
    <property type="gene ID" value="HPLM_0002060901"/>
</dbReference>
<dbReference type="AlphaFoldDB" id="A0A0N4X8B7"/>
<organism evidence="1">
    <name type="scientific">Haemonchus placei</name>
    <name type="common">Barber's pole worm</name>
    <dbReference type="NCBI Taxonomy" id="6290"/>
    <lineage>
        <taxon>Eukaryota</taxon>
        <taxon>Metazoa</taxon>
        <taxon>Ecdysozoa</taxon>
        <taxon>Nematoda</taxon>
        <taxon>Chromadorea</taxon>
        <taxon>Rhabditida</taxon>
        <taxon>Rhabditina</taxon>
        <taxon>Rhabditomorpha</taxon>
        <taxon>Strongyloidea</taxon>
        <taxon>Trichostrongylidae</taxon>
        <taxon>Haemonchus</taxon>
    </lineage>
</organism>
<name>A0A0N4X8B7_HAEPC</name>
<evidence type="ECO:0000313" key="1">
    <source>
        <dbReference type="WBParaSite" id="HPLM_0002060901-mRNA-1"/>
    </source>
</evidence>